<reference evidence="1 2" key="1">
    <citation type="journal article" date="2023" name="J. Hered.">
        <title>Chromosome-level genome of the wood stork (Mycteria americana) provides insight into avian chromosome evolution.</title>
        <authorList>
            <person name="Flamio R. Jr."/>
            <person name="Ramstad K.M."/>
        </authorList>
    </citation>
    <scope>NUCLEOTIDE SEQUENCE [LARGE SCALE GENOMIC DNA]</scope>
    <source>
        <strain evidence="1">JAX WOST 10</strain>
    </source>
</reference>
<dbReference type="EMBL" id="JAUNZN010000010">
    <property type="protein sequence ID" value="KAK4815047.1"/>
    <property type="molecule type" value="Genomic_DNA"/>
</dbReference>
<proteinExistence type="predicted"/>
<evidence type="ECO:0000313" key="1">
    <source>
        <dbReference type="EMBL" id="KAK4815047.1"/>
    </source>
</evidence>
<protein>
    <submittedName>
        <fullName evidence="1">Uncharacterized protein</fullName>
    </submittedName>
</protein>
<accession>A0AAN7NFY5</accession>
<gene>
    <name evidence="1" type="ORF">QYF61_013923</name>
</gene>
<comment type="caution">
    <text evidence="1">The sequence shown here is derived from an EMBL/GenBank/DDBJ whole genome shotgun (WGS) entry which is preliminary data.</text>
</comment>
<organism evidence="1 2">
    <name type="scientific">Mycteria americana</name>
    <name type="common">Wood stork</name>
    <dbReference type="NCBI Taxonomy" id="33587"/>
    <lineage>
        <taxon>Eukaryota</taxon>
        <taxon>Metazoa</taxon>
        <taxon>Chordata</taxon>
        <taxon>Craniata</taxon>
        <taxon>Vertebrata</taxon>
        <taxon>Euteleostomi</taxon>
        <taxon>Archelosauria</taxon>
        <taxon>Archosauria</taxon>
        <taxon>Dinosauria</taxon>
        <taxon>Saurischia</taxon>
        <taxon>Theropoda</taxon>
        <taxon>Coelurosauria</taxon>
        <taxon>Aves</taxon>
        <taxon>Neognathae</taxon>
        <taxon>Neoaves</taxon>
        <taxon>Aequornithes</taxon>
        <taxon>Ciconiiformes</taxon>
        <taxon>Ciconiidae</taxon>
        <taxon>Mycteria</taxon>
    </lineage>
</organism>
<name>A0AAN7NFY5_MYCAM</name>
<keyword evidence="2" id="KW-1185">Reference proteome</keyword>
<dbReference type="Proteomes" id="UP001333110">
    <property type="component" value="Unassembled WGS sequence"/>
</dbReference>
<sequence length="308" mass="34379">MEATVDRFSGRRALRQSSSVRRLCAAMVVQGTVAALVRTRWLPKEIKLKLPTEQTNADLRGLSVWCGDDSFLGKLGHKSHAGDRLEGRPAVPFPPCPGLAVPEEYMWRTTQPSRSWAVGSYEWRRAVGLDLEDFGVGEERQRARGLCNPHSSRGTVAPRLLSCGFHHLLCPLCTGEVLLRTSSLGRVGVSRVLAISFPAGFVPLEMGWEDFLRYSNSLSPPPPSEELCNCACSPGSLAWNIIFSQVTSDRTRGNGLKLSQGRFRLDIRTFFFTERAVQHWKRLPREGVESPSLEVFKGRLDEVLRDMV</sequence>
<evidence type="ECO:0000313" key="2">
    <source>
        <dbReference type="Proteomes" id="UP001333110"/>
    </source>
</evidence>
<dbReference type="AlphaFoldDB" id="A0AAN7NFY5"/>